<dbReference type="InterPro" id="IPR011008">
    <property type="entry name" value="Dimeric_a/b-barrel"/>
</dbReference>
<accession>A0ABU0LIK5</accession>
<dbReference type="Proteomes" id="UP001241747">
    <property type="component" value="Unassembled WGS sequence"/>
</dbReference>
<dbReference type="Pfam" id="PF03992">
    <property type="entry name" value="ABM"/>
    <property type="match status" value="1"/>
</dbReference>
<evidence type="ECO:0000313" key="3">
    <source>
        <dbReference type="Proteomes" id="UP001241747"/>
    </source>
</evidence>
<sequence length="99" mass="11291">MVYEVATIEIKDGAAEAFEAAVKEAAPFFQRSRGCRGLKLERSVETPSRYFLVVTWDSVEDHMVHFRNAPEFQEWRRLAGPHMASPPQVEHHAVAFTAF</sequence>
<keyword evidence="2" id="KW-0560">Oxidoreductase</keyword>
<dbReference type="SUPFAM" id="SSF54909">
    <property type="entry name" value="Dimeric alpha+beta barrel"/>
    <property type="match status" value="1"/>
</dbReference>
<feature type="domain" description="ABM" evidence="1">
    <location>
        <begin position="2"/>
        <end position="93"/>
    </location>
</feature>
<dbReference type="EMBL" id="JAUSVY010000011">
    <property type="protein sequence ID" value="MDQ0506977.1"/>
    <property type="molecule type" value="Genomic_DNA"/>
</dbReference>
<reference evidence="2 3" key="1">
    <citation type="submission" date="2023-07" db="EMBL/GenBank/DDBJ databases">
        <title>Genomic Encyclopedia of Type Strains, Phase IV (KMG-IV): sequencing the most valuable type-strain genomes for metagenomic binning, comparative biology and taxonomic classification.</title>
        <authorList>
            <person name="Goeker M."/>
        </authorList>
    </citation>
    <scope>NUCLEOTIDE SEQUENCE [LARGE SCALE GENOMIC DNA]</scope>
    <source>
        <strain evidence="2 3">DSM 3770</strain>
    </source>
</reference>
<dbReference type="GO" id="GO:0004497">
    <property type="term" value="F:monooxygenase activity"/>
    <property type="evidence" value="ECO:0007669"/>
    <property type="project" value="UniProtKB-KW"/>
</dbReference>
<evidence type="ECO:0000259" key="1">
    <source>
        <dbReference type="PROSITE" id="PS51725"/>
    </source>
</evidence>
<organism evidence="2 3">
    <name type="scientific">Xanthobacter agilis</name>
    <dbReference type="NCBI Taxonomy" id="47492"/>
    <lineage>
        <taxon>Bacteria</taxon>
        <taxon>Pseudomonadati</taxon>
        <taxon>Pseudomonadota</taxon>
        <taxon>Alphaproteobacteria</taxon>
        <taxon>Hyphomicrobiales</taxon>
        <taxon>Xanthobacteraceae</taxon>
        <taxon>Xanthobacter</taxon>
    </lineage>
</organism>
<protein>
    <submittedName>
        <fullName evidence="2">Heme-degrading monooxygenase HmoA</fullName>
    </submittedName>
</protein>
<dbReference type="Gene3D" id="3.30.70.100">
    <property type="match status" value="1"/>
</dbReference>
<dbReference type="RefSeq" id="WP_237346537.1">
    <property type="nucleotide sequence ID" value="NZ_JABWGX010000020.1"/>
</dbReference>
<evidence type="ECO:0000313" key="2">
    <source>
        <dbReference type="EMBL" id="MDQ0506977.1"/>
    </source>
</evidence>
<dbReference type="PROSITE" id="PS51725">
    <property type="entry name" value="ABM"/>
    <property type="match status" value="1"/>
</dbReference>
<keyword evidence="2" id="KW-0503">Monooxygenase</keyword>
<name>A0ABU0LIK5_XANAG</name>
<proteinExistence type="predicted"/>
<keyword evidence="3" id="KW-1185">Reference proteome</keyword>
<gene>
    <name evidence="2" type="ORF">QOZ94_003792</name>
</gene>
<dbReference type="InterPro" id="IPR007138">
    <property type="entry name" value="ABM_dom"/>
</dbReference>
<comment type="caution">
    <text evidence="2">The sequence shown here is derived from an EMBL/GenBank/DDBJ whole genome shotgun (WGS) entry which is preliminary data.</text>
</comment>